<dbReference type="PROSITE" id="PS51257">
    <property type="entry name" value="PROKAR_LIPOPROTEIN"/>
    <property type="match status" value="1"/>
</dbReference>
<dbReference type="PANTHER" id="PTHR30535:SF7">
    <property type="entry name" value="IRON(III) DICITRATE-BINDING PROTEIN"/>
    <property type="match status" value="1"/>
</dbReference>
<evidence type="ECO:0000259" key="3">
    <source>
        <dbReference type="PROSITE" id="PS50983"/>
    </source>
</evidence>
<evidence type="ECO:0000313" key="4">
    <source>
        <dbReference type="EMBL" id="QDR78974.1"/>
    </source>
</evidence>
<dbReference type="Gene3D" id="3.40.50.1980">
    <property type="entry name" value="Nitrogenase molybdenum iron protein domain"/>
    <property type="match status" value="2"/>
</dbReference>
<feature type="signal peptide" evidence="2">
    <location>
        <begin position="1"/>
        <end position="20"/>
    </location>
</feature>
<sequence>MNRHLCPGIILAIAFTVLTAACGLNQPVTKTPPVQTGSAAYPVTITNYDYAENQIYFTYQQPPARVVVTHPGATELLLDLGLESRILATTAPYGRPVAQVAEKYAGLNILKAPYMPTEEELLEMQPDMIIGWVHQFSPTGMGQVKTWQARKVGTYILPSTLVKARPSLETMVYSNIADMGRIFNIQPVTGPYIEKLRTRVATIRNSLQDVTRKKTVLVLQDHFNGTFSLYDSQHLISHMVELAGGINLCESRTSFVGAEKILAYDPDFIIFVSVDRNNFAEDLSDEAAIKSLQAVTELRGLQAIQQGNIINLPFFTVNNAGIRTIDGIEKIAAHLYPAKFN</sequence>
<dbReference type="SUPFAM" id="SSF53807">
    <property type="entry name" value="Helical backbone' metal receptor"/>
    <property type="match status" value="1"/>
</dbReference>
<name>A0A517DNM7_9FIRM</name>
<dbReference type="InterPro" id="IPR002491">
    <property type="entry name" value="ABC_transptr_periplasmic_BD"/>
</dbReference>
<dbReference type="PROSITE" id="PS50983">
    <property type="entry name" value="FE_B12_PBP"/>
    <property type="match status" value="1"/>
</dbReference>
<keyword evidence="5" id="KW-1185">Reference proteome</keyword>
<organism evidence="4 5">
    <name type="scientific">Sporomusa termitida</name>
    <dbReference type="NCBI Taxonomy" id="2377"/>
    <lineage>
        <taxon>Bacteria</taxon>
        <taxon>Bacillati</taxon>
        <taxon>Bacillota</taxon>
        <taxon>Negativicutes</taxon>
        <taxon>Selenomonadales</taxon>
        <taxon>Sporomusaceae</taxon>
        <taxon>Sporomusa</taxon>
    </lineage>
</organism>
<gene>
    <name evidence="4" type="ORF">SPTER_02250</name>
</gene>
<dbReference type="RefSeq" id="WP_144348678.1">
    <property type="nucleotide sequence ID" value="NZ_CP036259.1"/>
</dbReference>
<dbReference type="Proteomes" id="UP000320776">
    <property type="component" value="Chromosome"/>
</dbReference>
<dbReference type="KEGG" id="sted:SPTER_02250"/>
<dbReference type="AlphaFoldDB" id="A0A517DNM7"/>
<proteinExistence type="inferred from homology"/>
<keyword evidence="2" id="KW-0732">Signal</keyword>
<dbReference type="PANTHER" id="PTHR30535">
    <property type="entry name" value="VITAMIN B12-BINDING PROTEIN"/>
    <property type="match status" value="1"/>
</dbReference>
<dbReference type="OrthoDB" id="89746at2"/>
<dbReference type="EMBL" id="CP036259">
    <property type="protein sequence ID" value="QDR78974.1"/>
    <property type="molecule type" value="Genomic_DNA"/>
</dbReference>
<accession>A0A517DNM7</accession>
<comment type="similarity">
    <text evidence="1">Belongs to the bacterial solute-binding protein 8 family.</text>
</comment>
<feature type="domain" description="Fe/B12 periplasmic-binding" evidence="3">
    <location>
        <begin position="65"/>
        <end position="339"/>
    </location>
</feature>
<feature type="chain" id="PRO_5038504051" evidence="2">
    <location>
        <begin position="21"/>
        <end position="341"/>
    </location>
</feature>
<dbReference type="InterPro" id="IPR050902">
    <property type="entry name" value="ABC_Transporter_SBP"/>
</dbReference>
<evidence type="ECO:0000256" key="2">
    <source>
        <dbReference type="SAM" id="SignalP"/>
    </source>
</evidence>
<dbReference type="Pfam" id="PF01497">
    <property type="entry name" value="Peripla_BP_2"/>
    <property type="match status" value="1"/>
</dbReference>
<protein>
    <submittedName>
        <fullName evidence="4">Putative F420-0 ABC transporter, periplasmic F420-0 binding protein</fullName>
    </submittedName>
</protein>
<reference evidence="4 5" key="1">
    <citation type="submission" date="2019-02" db="EMBL/GenBank/DDBJ databases">
        <title>Closed genome of Sporomusa termitida DSM 4440.</title>
        <authorList>
            <person name="Poehlein A."/>
            <person name="Daniel R."/>
        </authorList>
    </citation>
    <scope>NUCLEOTIDE SEQUENCE [LARGE SCALE GENOMIC DNA]</scope>
    <source>
        <strain evidence="4 5">DSM 4440</strain>
    </source>
</reference>
<evidence type="ECO:0000313" key="5">
    <source>
        <dbReference type="Proteomes" id="UP000320776"/>
    </source>
</evidence>
<evidence type="ECO:0000256" key="1">
    <source>
        <dbReference type="ARBA" id="ARBA00008814"/>
    </source>
</evidence>